<sequence length="400" mass="44564">MLLHGIGTLIAWNVFITIAPLYYIGLKLKSDPATGEKPSYETNFMNYVCICSQIPNLIINAVGMFSSKGNLMIRIVASLAFVAASTVFTIAFVYVDTSAWKFGFFVLTMVSVMVLNAANGFYQNSIFGLVGSFPGKYINAVVLGNNFCGLFVTVLSALTTYFIQDVQLNAAVYFSIAFLLLLLCIASFLYVRTNPYFKYQVSLAQSAADAQNTELGLNEYLRVFKACWPRLLNVFYVFFITLLLFPSVMLDIKLYPNDRKYDLIIPEKMFALVFVFINFNVCTVIGSKLADFVQWPSRKYVWVPIYGRTIFVLLLLFSNYVPSGYRTLPVLVPNEWSVFVIISLMSISHGYLSSLSMMYAPQGMDAATARTIGKMSSFFIVSGVAAGIAASFLANLIVHI</sequence>
<feature type="transmembrane region" description="Helical" evidence="7">
    <location>
        <begin position="378"/>
        <end position="398"/>
    </location>
</feature>
<dbReference type="InterPro" id="IPR036259">
    <property type="entry name" value="MFS_trans_sf"/>
</dbReference>
<evidence type="ECO:0000313" key="8">
    <source>
        <dbReference type="Proteomes" id="UP000492821"/>
    </source>
</evidence>
<evidence type="ECO:0000256" key="7">
    <source>
        <dbReference type="SAM" id="Phobius"/>
    </source>
</evidence>
<evidence type="ECO:0000256" key="4">
    <source>
        <dbReference type="ARBA" id="ARBA00022692"/>
    </source>
</evidence>
<comment type="similarity">
    <text evidence="2">Belongs to the SLC29A/ENT transporter (TC 2.A.57) family.</text>
</comment>
<dbReference type="Proteomes" id="UP000492821">
    <property type="component" value="Unassembled WGS sequence"/>
</dbReference>
<keyword evidence="5 7" id="KW-1133">Transmembrane helix</keyword>
<organism evidence="8 9">
    <name type="scientific">Panagrellus redivivus</name>
    <name type="common">Microworm</name>
    <dbReference type="NCBI Taxonomy" id="6233"/>
    <lineage>
        <taxon>Eukaryota</taxon>
        <taxon>Metazoa</taxon>
        <taxon>Ecdysozoa</taxon>
        <taxon>Nematoda</taxon>
        <taxon>Chromadorea</taxon>
        <taxon>Rhabditida</taxon>
        <taxon>Tylenchina</taxon>
        <taxon>Panagrolaimomorpha</taxon>
        <taxon>Panagrolaimoidea</taxon>
        <taxon>Panagrolaimidae</taxon>
        <taxon>Panagrellus</taxon>
    </lineage>
</organism>
<keyword evidence="4 7" id="KW-0812">Transmembrane</keyword>
<accession>A0A7E4VLS0</accession>
<reference evidence="9" key="2">
    <citation type="submission" date="2020-10" db="UniProtKB">
        <authorList>
            <consortium name="WormBaseParasite"/>
        </authorList>
    </citation>
    <scope>IDENTIFICATION</scope>
</reference>
<keyword evidence="6 7" id="KW-0472">Membrane</keyword>
<dbReference type="GO" id="GO:0005886">
    <property type="term" value="C:plasma membrane"/>
    <property type="evidence" value="ECO:0007669"/>
    <property type="project" value="TreeGrafter"/>
</dbReference>
<evidence type="ECO:0000256" key="2">
    <source>
        <dbReference type="ARBA" id="ARBA00007965"/>
    </source>
</evidence>
<feature type="transmembrane region" description="Helical" evidence="7">
    <location>
        <begin position="170"/>
        <end position="191"/>
    </location>
</feature>
<evidence type="ECO:0000256" key="3">
    <source>
        <dbReference type="ARBA" id="ARBA00022448"/>
    </source>
</evidence>
<dbReference type="PANTHER" id="PTHR10332:SF80">
    <property type="entry name" value="EQUILIBRATIVE NUCLEOSIDE TRANSPORTER 2, ISOFORM A"/>
    <property type="match status" value="1"/>
</dbReference>
<proteinExistence type="inferred from homology"/>
<evidence type="ECO:0000256" key="5">
    <source>
        <dbReference type="ARBA" id="ARBA00022989"/>
    </source>
</evidence>
<dbReference type="SUPFAM" id="SSF103473">
    <property type="entry name" value="MFS general substrate transporter"/>
    <property type="match status" value="1"/>
</dbReference>
<comment type="subcellular location">
    <subcellularLocation>
        <location evidence="1">Membrane</location>
        <topology evidence="1">Multi-pass membrane protein</topology>
    </subcellularLocation>
</comment>
<feature type="transmembrane region" description="Helical" evidence="7">
    <location>
        <begin position="336"/>
        <end position="357"/>
    </location>
</feature>
<feature type="transmembrane region" description="Helical" evidence="7">
    <location>
        <begin position="269"/>
        <end position="289"/>
    </location>
</feature>
<feature type="transmembrane region" description="Helical" evidence="7">
    <location>
        <begin position="143"/>
        <end position="164"/>
    </location>
</feature>
<keyword evidence="3" id="KW-0813">Transport</keyword>
<name>A0A7E4VLS0_PANRE</name>
<dbReference type="PANTHER" id="PTHR10332">
    <property type="entry name" value="EQUILIBRATIVE NUCLEOSIDE TRANSPORTER"/>
    <property type="match status" value="1"/>
</dbReference>
<dbReference type="InterPro" id="IPR002259">
    <property type="entry name" value="Eqnu_transpt"/>
</dbReference>
<keyword evidence="8" id="KW-1185">Reference proteome</keyword>
<dbReference type="PRINTS" id="PR01130">
    <property type="entry name" value="DERENTRNSPRT"/>
</dbReference>
<evidence type="ECO:0000256" key="6">
    <source>
        <dbReference type="ARBA" id="ARBA00023136"/>
    </source>
</evidence>
<evidence type="ECO:0000256" key="1">
    <source>
        <dbReference type="ARBA" id="ARBA00004141"/>
    </source>
</evidence>
<dbReference type="GO" id="GO:0005337">
    <property type="term" value="F:nucleoside transmembrane transporter activity"/>
    <property type="evidence" value="ECO:0007669"/>
    <property type="project" value="InterPro"/>
</dbReference>
<feature type="transmembrane region" description="Helical" evidence="7">
    <location>
        <begin position="231"/>
        <end position="249"/>
    </location>
</feature>
<feature type="transmembrane region" description="Helical" evidence="7">
    <location>
        <begin position="7"/>
        <end position="24"/>
    </location>
</feature>
<dbReference type="AlphaFoldDB" id="A0A7E4VLS0"/>
<feature type="transmembrane region" description="Helical" evidence="7">
    <location>
        <begin position="75"/>
        <end position="94"/>
    </location>
</feature>
<feature type="transmembrane region" description="Helical" evidence="7">
    <location>
        <begin position="301"/>
        <end position="321"/>
    </location>
</feature>
<reference evidence="8" key="1">
    <citation type="journal article" date="2013" name="Genetics">
        <title>The draft genome and transcriptome of Panagrellus redivivus are shaped by the harsh demands of a free-living lifestyle.</title>
        <authorList>
            <person name="Srinivasan J."/>
            <person name="Dillman A.R."/>
            <person name="Macchietto M.G."/>
            <person name="Heikkinen L."/>
            <person name="Lakso M."/>
            <person name="Fracchia K.M."/>
            <person name="Antoshechkin I."/>
            <person name="Mortazavi A."/>
            <person name="Wong G."/>
            <person name="Sternberg P.W."/>
        </authorList>
    </citation>
    <scope>NUCLEOTIDE SEQUENCE [LARGE SCALE GENOMIC DNA]</scope>
    <source>
        <strain evidence="8">MT8872</strain>
    </source>
</reference>
<feature type="transmembrane region" description="Helical" evidence="7">
    <location>
        <begin position="44"/>
        <end position="63"/>
    </location>
</feature>
<evidence type="ECO:0000313" key="9">
    <source>
        <dbReference type="WBParaSite" id="Pan_g22035.t1"/>
    </source>
</evidence>
<dbReference type="WBParaSite" id="Pan_g22035.t1">
    <property type="protein sequence ID" value="Pan_g22035.t1"/>
    <property type="gene ID" value="Pan_g22035"/>
</dbReference>
<dbReference type="Pfam" id="PF01733">
    <property type="entry name" value="Nucleoside_tran"/>
    <property type="match status" value="1"/>
</dbReference>
<feature type="transmembrane region" description="Helical" evidence="7">
    <location>
        <begin position="100"/>
        <end position="122"/>
    </location>
</feature>
<protein>
    <submittedName>
        <fullName evidence="9">Equilibrative nucleoside transporter 3</fullName>
    </submittedName>
</protein>